<reference evidence="2 3" key="1">
    <citation type="submission" date="2019-02" db="EMBL/GenBank/DDBJ databases">
        <title>Deep-cultivation of Planctomycetes and their phenomic and genomic characterization uncovers novel biology.</title>
        <authorList>
            <person name="Wiegand S."/>
            <person name="Jogler M."/>
            <person name="Boedeker C."/>
            <person name="Pinto D."/>
            <person name="Vollmers J."/>
            <person name="Rivas-Marin E."/>
            <person name="Kohn T."/>
            <person name="Peeters S.H."/>
            <person name="Heuer A."/>
            <person name="Rast P."/>
            <person name="Oberbeckmann S."/>
            <person name="Bunk B."/>
            <person name="Jeske O."/>
            <person name="Meyerdierks A."/>
            <person name="Storesund J.E."/>
            <person name="Kallscheuer N."/>
            <person name="Luecker S."/>
            <person name="Lage O.M."/>
            <person name="Pohl T."/>
            <person name="Merkel B.J."/>
            <person name="Hornburger P."/>
            <person name="Mueller R.-W."/>
            <person name="Bruemmer F."/>
            <person name="Labrenz M."/>
            <person name="Spormann A.M."/>
            <person name="Op Den Camp H."/>
            <person name="Overmann J."/>
            <person name="Amann R."/>
            <person name="Jetten M.S.M."/>
            <person name="Mascher T."/>
            <person name="Medema M.H."/>
            <person name="Devos D.P."/>
            <person name="Kaster A.-K."/>
            <person name="Ovreas L."/>
            <person name="Rohde M."/>
            <person name="Galperin M.Y."/>
            <person name="Jogler C."/>
        </authorList>
    </citation>
    <scope>NUCLEOTIDE SEQUENCE [LARGE SCALE GENOMIC DNA]</scope>
    <source>
        <strain evidence="2 3">CA13</strain>
    </source>
</reference>
<keyword evidence="3" id="KW-1185">Reference proteome</keyword>
<proteinExistence type="predicted"/>
<dbReference type="EMBL" id="SJPJ01000001">
    <property type="protein sequence ID" value="TWT80395.1"/>
    <property type="molecule type" value="Genomic_DNA"/>
</dbReference>
<organism evidence="2 3">
    <name type="scientific">Novipirellula herctigrandis</name>
    <dbReference type="NCBI Taxonomy" id="2527986"/>
    <lineage>
        <taxon>Bacteria</taxon>
        <taxon>Pseudomonadati</taxon>
        <taxon>Planctomycetota</taxon>
        <taxon>Planctomycetia</taxon>
        <taxon>Pirellulales</taxon>
        <taxon>Pirellulaceae</taxon>
        <taxon>Novipirellula</taxon>
    </lineage>
</organism>
<evidence type="ECO:0000259" key="1">
    <source>
        <dbReference type="Pfam" id="PF14343"/>
    </source>
</evidence>
<sequence length="151" mass="16407">MKQYALCLLVAVCASFTNGCSQRKSVDLPNAKAERLEVLRTINVSRVETKGVYLVRSDEDLQQLTGDTVPEDVDFSTELVVIVACGECNTTGHSVEIQGMALQGDALQVFPSLSWPKGDRPVGMAITFPTHAVVIQKLAKSVNVEAVWLND</sequence>
<evidence type="ECO:0000313" key="3">
    <source>
        <dbReference type="Proteomes" id="UP000315010"/>
    </source>
</evidence>
<dbReference type="InterPro" id="IPR025748">
    <property type="entry name" value="PrcB_C_dom"/>
</dbReference>
<dbReference type="OrthoDB" id="287638at2"/>
<feature type="domain" description="PrcB C-terminal" evidence="1">
    <location>
        <begin position="79"/>
        <end position="135"/>
    </location>
</feature>
<name>A0A5C5YZ95_9BACT</name>
<dbReference type="RefSeq" id="WP_146395423.1">
    <property type="nucleotide sequence ID" value="NZ_SJPJ01000001.1"/>
</dbReference>
<dbReference type="Pfam" id="PF14343">
    <property type="entry name" value="PrcB_C"/>
    <property type="match status" value="1"/>
</dbReference>
<comment type="caution">
    <text evidence="2">The sequence shown here is derived from an EMBL/GenBank/DDBJ whole genome shotgun (WGS) entry which is preliminary data.</text>
</comment>
<dbReference type="AlphaFoldDB" id="A0A5C5YZ95"/>
<protein>
    <recommendedName>
        <fullName evidence="1">PrcB C-terminal domain-containing protein</fullName>
    </recommendedName>
</protein>
<accession>A0A5C5YZ95</accession>
<dbReference type="Proteomes" id="UP000315010">
    <property type="component" value="Unassembled WGS sequence"/>
</dbReference>
<evidence type="ECO:0000313" key="2">
    <source>
        <dbReference type="EMBL" id="TWT80395.1"/>
    </source>
</evidence>
<gene>
    <name evidence="2" type="ORF">CA13_18110</name>
</gene>